<accession>A0A1I6URP0</accession>
<proteinExistence type="predicted"/>
<keyword evidence="2" id="KW-1185">Reference proteome</keyword>
<dbReference type="Proteomes" id="UP000198660">
    <property type="component" value="Unassembled WGS sequence"/>
</dbReference>
<dbReference type="EMBL" id="FPAA01000019">
    <property type="protein sequence ID" value="SFT04118.1"/>
    <property type="molecule type" value="Genomic_DNA"/>
</dbReference>
<name>A0A1I6URP0_9BACL</name>
<reference evidence="2" key="1">
    <citation type="submission" date="2016-10" db="EMBL/GenBank/DDBJ databases">
        <authorList>
            <person name="Varghese N."/>
            <person name="Submissions S."/>
        </authorList>
    </citation>
    <scope>NUCLEOTIDE SEQUENCE [LARGE SCALE GENOMIC DNA]</scope>
    <source>
        <strain evidence="2">DSM 45789</strain>
    </source>
</reference>
<protein>
    <submittedName>
        <fullName evidence="1">Uncharacterized protein</fullName>
    </submittedName>
</protein>
<dbReference type="AlphaFoldDB" id="A0A1I6URP0"/>
<gene>
    <name evidence="1" type="ORF">SAMN05444972_11940</name>
</gene>
<sequence length="53" mass="6040">MKKYKVTSAFIDRHTRVEYAVGDVYEAGPKRAEELQGFLGSEVPEKKPQKKAK</sequence>
<dbReference type="RefSeq" id="WP_176392160.1">
    <property type="nucleotide sequence ID" value="NZ_FPAA01000019.1"/>
</dbReference>
<evidence type="ECO:0000313" key="1">
    <source>
        <dbReference type="EMBL" id="SFT04118.1"/>
    </source>
</evidence>
<organism evidence="1 2">
    <name type="scientific">Marininema halotolerans</name>
    <dbReference type="NCBI Taxonomy" id="1155944"/>
    <lineage>
        <taxon>Bacteria</taxon>
        <taxon>Bacillati</taxon>
        <taxon>Bacillota</taxon>
        <taxon>Bacilli</taxon>
        <taxon>Bacillales</taxon>
        <taxon>Thermoactinomycetaceae</taxon>
        <taxon>Marininema</taxon>
    </lineage>
</organism>
<evidence type="ECO:0000313" key="2">
    <source>
        <dbReference type="Proteomes" id="UP000198660"/>
    </source>
</evidence>